<protein>
    <submittedName>
        <fullName evidence="1">Uncharacterized protein</fullName>
    </submittedName>
</protein>
<dbReference type="Proteomes" id="UP000192578">
    <property type="component" value="Unassembled WGS sequence"/>
</dbReference>
<sequence length="103" mass="12130">MPALRPYCHPPYKHQASNYEFRMRKLRQTLQSRALNISAALKKLDDNDRAVVEMAINLKRYENEGKFKWIDNAINDLQKTSAKLEPGITRDRVEELVKVCQWI</sequence>
<gene>
    <name evidence="1" type="ORF">BV898_08256</name>
</gene>
<evidence type="ECO:0000313" key="1">
    <source>
        <dbReference type="EMBL" id="OQV17632.1"/>
    </source>
</evidence>
<proteinExistence type="predicted"/>
<comment type="caution">
    <text evidence="1">The sequence shown here is derived from an EMBL/GenBank/DDBJ whole genome shotgun (WGS) entry which is preliminary data.</text>
</comment>
<dbReference type="AlphaFoldDB" id="A0A1W0WR21"/>
<organism evidence="1 2">
    <name type="scientific">Hypsibius exemplaris</name>
    <name type="common">Freshwater tardigrade</name>
    <dbReference type="NCBI Taxonomy" id="2072580"/>
    <lineage>
        <taxon>Eukaryota</taxon>
        <taxon>Metazoa</taxon>
        <taxon>Ecdysozoa</taxon>
        <taxon>Tardigrada</taxon>
        <taxon>Eutardigrada</taxon>
        <taxon>Parachela</taxon>
        <taxon>Hypsibioidea</taxon>
        <taxon>Hypsibiidae</taxon>
        <taxon>Hypsibius</taxon>
    </lineage>
</organism>
<reference evidence="2" key="1">
    <citation type="submission" date="2017-01" db="EMBL/GenBank/DDBJ databases">
        <title>Comparative genomics of anhydrobiosis in the tardigrade Hypsibius dujardini.</title>
        <authorList>
            <person name="Yoshida Y."/>
            <person name="Koutsovoulos G."/>
            <person name="Laetsch D."/>
            <person name="Stevens L."/>
            <person name="Kumar S."/>
            <person name="Horikawa D."/>
            <person name="Ishino K."/>
            <person name="Komine S."/>
            <person name="Tomita M."/>
            <person name="Blaxter M."/>
            <person name="Arakawa K."/>
        </authorList>
    </citation>
    <scope>NUCLEOTIDE SEQUENCE [LARGE SCALE GENOMIC DNA]</scope>
    <source>
        <strain evidence="2">Z151</strain>
    </source>
</reference>
<name>A0A1W0WR21_HYPEX</name>
<dbReference type="EMBL" id="MTYJ01000058">
    <property type="protein sequence ID" value="OQV17632.1"/>
    <property type="molecule type" value="Genomic_DNA"/>
</dbReference>
<evidence type="ECO:0000313" key="2">
    <source>
        <dbReference type="Proteomes" id="UP000192578"/>
    </source>
</evidence>
<keyword evidence="2" id="KW-1185">Reference proteome</keyword>
<accession>A0A1W0WR21</accession>